<sequence>MDDYGRTDHSGKVLIPRNVGTESVRLLNPSVVDYDLLKSWLSVCRSMHTQRCCSGIRKTVNYLKFLDCETRKLVPAKSLPYITLSYMWGADERPPLYTEQLGYNLPPTIEDSITVTLKLGYRYLWIDRYCINQQNKEQAMSQIQQMDTIYEDSEMTIVAAAGVGPTYGLPGVSRTRRPQPVANIGQLQLVSPGSVAREVLKESRWSTRGWTFQEAYLSRRRLTFTDEQVYYECRGM</sequence>
<dbReference type="AlphaFoldDB" id="A0A194WSL2"/>
<dbReference type="KEGG" id="psco:LY89DRAFT_595974"/>
<protein>
    <submittedName>
        <fullName evidence="2">HET-domain-containing protein</fullName>
    </submittedName>
</protein>
<dbReference type="STRING" id="149040.A0A194WSL2"/>
<accession>A0A194WSL2</accession>
<name>A0A194WSL2_MOLSC</name>
<organism evidence="2 3">
    <name type="scientific">Mollisia scopiformis</name>
    <name type="common">Conifer needle endophyte fungus</name>
    <name type="synonym">Phialocephala scopiformis</name>
    <dbReference type="NCBI Taxonomy" id="149040"/>
    <lineage>
        <taxon>Eukaryota</taxon>
        <taxon>Fungi</taxon>
        <taxon>Dikarya</taxon>
        <taxon>Ascomycota</taxon>
        <taxon>Pezizomycotina</taxon>
        <taxon>Leotiomycetes</taxon>
        <taxon>Helotiales</taxon>
        <taxon>Mollisiaceae</taxon>
        <taxon>Mollisia</taxon>
    </lineage>
</organism>
<dbReference type="Proteomes" id="UP000070700">
    <property type="component" value="Unassembled WGS sequence"/>
</dbReference>
<keyword evidence="3" id="KW-1185">Reference proteome</keyword>
<evidence type="ECO:0000313" key="3">
    <source>
        <dbReference type="Proteomes" id="UP000070700"/>
    </source>
</evidence>
<dbReference type="InterPro" id="IPR010730">
    <property type="entry name" value="HET"/>
</dbReference>
<dbReference type="PANTHER" id="PTHR33112:SF1">
    <property type="entry name" value="HETEROKARYON INCOMPATIBILITY DOMAIN-CONTAINING PROTEIN"/>
    <property type="match status" value="1"/>
</dbReference>
<dbReference type="OrthoDB" id="5428863at2759"/>
<dbReference type="InParanoid" id="A0A194WSL2"/>
<evidence type="ECO:0000259" key="1">
    <source>
        <dbReference type="Pfam" id="PF06985"/>
    </source>
</evidence>
<reference evidence="2 3" key="1">
    <citation type="submission" date="2015-10" db="EMBL/GenBank/DDBJ databases">
        <title>Full genome of DAOMC 229536 Phialocephala scopiformis, a fungal endophyte of spruce producing the potent anti-insectan compound rugulosin.</title>
        <authorList>
            <consortium name="DOE Joint Genome Institute"/>
            <person name="Walker A.K."/>
            <person name="Frasz S.L."/>
            <person name="Seifert K.A."/>
            <person name="Miller J.D."/>
            <person name="Mondo S.J."/>
            <person name="Labutti K."/>
            <person name="Lipzen A."/>
            <person name="Dockter R."/>
            <person name="Kennedy M."/>
            <person name="Grigoriev I.V."/>
            <person name="Spatafora J.W."/>
        </authorList>
    </citation>
    <scope>NUCLEOTIDE SEQUENCE [LARGE SCALE GENOMIC DNA]</scope>
    <source>
        <strain evidence="2 3">CBS 120377</strain>
    </source>
</reference>
<dbReference type="Pfam" id="PF06985">
    <property type="entry name" value="HET"/>
    <property type="match status" value="1"/>
</dbReference>
<feature type="non-terminal residue" evidence="2">
    <location>
        <position position="236"/>
    </location>
</feature>
<dbReference type="PANTHER" id="PTHR33112">
    <property type="entry name" value="DOMAIN PROTEIN, PUTATIVE-RELATED"/>
    <property type="match status" value="1"/>
</dbReference>
<dbReference type="EMBL" id="KQ947428">
    <property type="protein sequence ID" value="KUJ10936.1"/>
    <property type="molecule type" value="Genomic_DNA"/>
</dbReference>
<gene>
    <name evidence="2" type="ORF">LY89DRAFT_595974</name>
</gene>
<dbReference type="RefSeq" id="XP_018065291.1">
    <property type="nucleotide sequence ID" value="XM_018209888.1"/>
</dbReference>
<feature type="domain" description="Heterokaryon incompatibility" evidence="1">
    <location>
        <begin position="81"/>
        <end position="214"/>
    </location>
</feature>
<evidence type="ECO:0000313" key="2">
    <source>
        <dbReference type="EMBL" id="KUJ10936.1"/>
    </source>
</evidence>
<dbReference type="GeneID" id="28819614"/>
<proteinExistence type="predicted"/>